<comment type="caution">
    <text evidence="4">The sequence shown here is derived from an EMBL/GenBank/DDBJ whole genome shotgun (WGS) entry which is preliminary data.</text>
</comment>
<protein>
    <submittedName>
        <fullName evidence="4">NADP-dependent 3-hydroxy acid dehydrogenase YdfG</fullName>
    </submittedName>
</protein>
<evidence type="ECO:0000313" key="4">
    <source>
        <dbReference type="EMBL" id="PTW47350.1"/>
    </source>
</evidence>
<accession>A0A2T5U784</accession>
<comment type="similarity">
    <text evidence="1 3">Belongs to the short-chain dehydrogenases/reductases (SDR) family.</text>
</comment>
<dbReference type="Pfam" id="PF00106">
    <property type="entry name" value="adh_short"/>
    <property type="match status" value="1"/>
</dbReference>
<evidence type="ECO:0000256" key="3">
    <source>
        <dbReference type="RuleBase" id="RU000363"/>
    </source>
</evidence>
<evidence type="ECO:0000256" key="2">
    <source>
        <dbReference type="ARBA" id="ARBA00023002"/>
    </source>
</evidence>
<dbReference type="PANTHER" id="PTHR43976">
    <property type="entry name" value="SHORT CHAIN DEHYDROGENASE"/>
    <property type="match status" value="1"/>
</dbReference>
<reference evidence="4 5" key="1">
    <citation type="submission" date="2018-04" db="EMBL/GenBank/DDBJ databases">
        <title>Genomic Encyclopedia of Type Strains, Phase III (KMG-III): the genomes of soil and plant-associated and newly described type strains.</title>
        <authorList>
            <person name="Whitman W."/>
        </authorList>
    </citation>
    <scope>NUCLEOTIDE SEQUENCE [LARGE SCALE GENOMIC DNA]</scope>
    <source>
        <strain evidence="4 5">MA-olki</strain>
    </source>
</reference>
<dbReference type="EMBL" id="QAYE01000003">
    <property type="protein sequence ID" value="PTW47350.1"/>
    <property type="molecule type" value="Genomic_DNA"/>
</dbReference>
<dbReference type="Proteomes" id="UP000244013">
    <property type="component" value="Unassembled WGS sequence"/>
</dbReference>
<dbReference type="GeneID" id="91005431"/>
<sequence>MPTILITGGSSGFGLETARLFLDRGWEVVATMRSPDDNALPPSKTLRTLQLDVTDPTSIARAVEEAGPIDVLVNNAGFGVPSPIELTELTTAHALFETNTLGTLLMIQAVLPAFRQRRSGVIINVSSSATLRPLPLVGVYRASKAAVNALTESLAEEVKSFGVRVHLVYPGRAPETRFGTNAFAHLRGRDDPAYGQLVERILTGMQAHSGPMTHASDVAEAIWTVATDPAAPFRIAAGADAEAWLVEAGLAEAELAEAGAGSASVISIDAEG</sequence>
<name>A0A2T5U784_9SPHN</name>
<dbReference type="RefSeq" id="WP_107953573.1">
    <property type="nucleotide sequence ID" value="NZ_QAYE01000003.1"/>
</dbReference>
<dbReference type="GO" id="GO:0016491">
    <property type="term" value="F:oxidoreductase activity"/>
    <property type="evidence" value="ECO:0007669"/>
    <property type="project" value="UniProtKB-KW"/>
</dbReference>
<dbReference type="PRINTS" id="PR00080">
    <property type="entry name" value="SDRFAMILY"/>
</dbReference>
<dbReference type="SUPFAM" id="SSF51735">
    <property type="entry name" value="NAD(P)-binding Rossmann-fold domains"/>
    <property type="match status" value="1"/>
</dbReference>
<dbReference type="InterPro" id="IPR002347">
    <property type="entry name" value="SDR_fam"/>
</dbReference>
<evidence type="ECO:0000313" key="5">
    <source>
        <dbReference type="Proteomes" id="UP000244013"/>
    </source>
</evidence>
<dbReference type="AlphaFoldDB" id="A0A2T5U784"/>
<gene>
    <name evidence="4" type="ORF">C8J25_10365</name>
</gene>
<proteinExistence type="inferred from homology"/>
<dbReference type="InterPro" id="IPR036291">
    <property type="entry name" value="NAD(P)-bd_dom_sf"/>
</dbReference>
<dbReference type="Gene3D" id="3.40.50.720">
    <property type="entry name" value="NAD(P)-binding Rossmann-like Domain"/>
    <property type="match status" value="1"/>
</dbReference>
<dbReference type="OrthoDB" id="9793825at2"/>
<keyword evidence="2" id="KW-0560">Oxidoreductase</keyword>
<organism evidence="4 5">
    <name type="scientific">Sphingomonas faeni</name>
    <dbReference type="NCBI Taxonomy" id="185950"/>
    <lineage>
        <taxon>Bacteria</taxon>
        <taxon>Pseudomonadati</taxon>
        <taxon>Pseudomonadota</taxon>
        <taxon>Alphaproteobacteria</taxon>
        <taxon>Sphingomonadales</taxon>
        <taxon>Sphingomonadaceae</taxon>
        <taxon>Sphingomonas</taxon>
    </lineage>
</organism>
<dbReference type="CDD" id="cd05374">
    <property type="entry name" value="17beta-HSD-like_SDR_c"/>
    <property type="match status" value="1"/>
</dbReference>
<dbReference type="PANTHER" id="PTHR43976:SF16">
    <property type="entry name" value="SHORT-CHAIN DEHYDROGENASE_REDUCTASE FAMILY PROTEIN"/>
    <property type="match status" value="1"/>
</dbReference>
<dbReference type="InterPro" id="IPR051911">
    <property type="entry name" value="SDR_oxidoreductase"/>
</dbReference>
<dbReference type="PRINTS" id="PR00081">
    <property type="entry name" value="GDHRDH"/>
</dbReference>
<evidence type="ECO:0000256" key="1">
    <source>
        <dbReference type="ARBA" id="ARBA00006484"/>
    </source>
</evidence>